<proteinExistence type="predicted"/>
<dbReference type="Proteomes" id="UP000494040">
    <property type="component" value="Unassembled WGS sequence"/>
</dbReference>
<dbReference type="PROSITE" id="PS00626">
    <property type="entry name" value="RCC1_2"/>
    <property type="match status" value="1"/>
</dbReference>
<dbReference type="KEGG" id="clec:106672498"/>
<name>A0A8I6S5S9_CIMLE</name>
<evidence type="ECO:0000313" key="4">
    <source>
        <dbReference type="Proteomes" id="UP000494040"/>
    </source>
</evidence>
<dbReference type="InterPro" id="IPR009091">
    <property type="entry name" value="RCC1/BLIP-II"/>
</dbReference>
<sequence length="1348" mass="151693">MSENEFSCLEKVCTLKTQDVVFSTSTVQHSIAVIAVVVKSGDLVLYALPNGSDSPIVRWVPWVDDVQKRLSAFAFNPSGSEGLLLVCNDRKLYMLPALSLMNLECKKSQTDPVNNNNDDIEILPSPLLNDDAFIPSAIGWWIRDAADDLSGHIAIVGSTNGHIKAFTLFTGKIIFITAVDGRVCQIDISSGNDLAIIIITNDYGKQWRFVLQEQGYTQEQITSRYDRNMEMFSNQSTSRKKEAALFGGKKCENEIKPSFNSRLGRSTRNDEDPTTLKSLKLFIKMVNVPEESYLAVHNKSISGTYQSNLVTIEQTNVELNSVHKLPYKNYLLALTSSLFVFTNEDFNKISVVSRHLSQCKADVNKHVLNMDFNSESLIQEFFLNNNERVLSIYCTNYAKEQCCVITNCGIYVLRMIKNPYQLVLDNIINSNNLHLAEKLAQIFALDLQKIICEAGDKQLSKGLIEESKLLYSLSRCGNIHHVMMLAIKGYMSELLNALQTYKFPNTNKYHLNNLKLLVFVYQYLIAFSAKIHEDFRDLLQNHEYDEGLANNIIAQAGLCDDLRFLMKIKGIQQTTLSTIVNLIQHKHIVDIMKCDGFWELFSEESLYESMLARPNLALFHIKLVQKNLSDLNVSIIKRLEILYNPFRTSFRPYITNCIQTDAPINQWIETYLLICVTLSALKHGFIEDSLKLISKNHEWVFNEPKVPFIKRHMAAGFKHAFTVLEGNAYGWGSTLAGALGMGPTNQLVCGPKLLDVFLKLKKQVLSISCGRSHTIALTNNGVYTWGSNKYGQLGIPEVVQSWYPQLVDELTNYRIISVVCGQYHCIALDDEHRVFTWGWGVHGQLGHGSVEDFNTPHLVKALSDTGIVQCGAGQAHSVFLDKRGIVWACGSNVFGQLGTGKSKKSSLPIQILGMPETIVTIAAGFFQNCAQSVTGKIYQWGRSPNVFRTAAHMAKRRLRTEENKPDLPINDNSEYMIPKLVDTSSLDNNIVKMSVGSEHSIILTDSGNIYSWGRNIDGQLGIQSTLSERRTQYILVPTLINIGVKIVDICCGWDFSIALDSTGDVWTWGANHYSKGTRGTLSSLEGEIVVINNKNRVLKLPHSSTNIQPVPTILDIPNKDSLTVPMYVPPEVPKCLTIANADSTIVNDIWRYRMHFILEKLIHFYNPSVIVHQSKMLNESDAQSKLAELSGDITTAVNEKLKSTESIPQISLIIDYFLQTTNQSDQINSLVHNIFQFWNKNDLDITTLEALYLRHWDKVAYIVGKHLLEKCSKWGLFLHLFSTDFKLQLIDKMCSESKSSLTCVLEGFNDLNVLVSALNTPDKFLDIEPEMLNASATHTSKRTYLSTK</sequence>
<feature type="repeat" description="RCC1" evidence="2">
    <location>
        <begin position="935"/>
        <end position="1006"/>
    </location>
</feature>
<keyword evidence="1" id="KW-0677">Repeat</keyword>
<dbReference type="Pfam" id="PF00415">
    <property type="entry name" value="RCC1"/>
    <property type="match status" value="5"/>
</dbReference>
<feature type="repeat" description="RCC1" evidence="2">
    <location>
        <begin position="884"/>
        <end position="934"/>
    </location>
</feature>
<evidence type="ECO:0000313" key="3">
    <source>
        <dbReference type="EnsemblMetazoa" id="XP_014259493.1"/>
    </source>
</evidence>
<organism evidence="3 4">
    <name type="scientific">Cimex lectularius</name>
    <name type="common">Bed bug</name>
    <name type="synonym">Acanthia lectularia</name>
    <dbReference type="NCBI Taxonomy" id="79782"/>
    <lineage>
        <taxon>Eukaryota</taxon>
        <taxon>Metazoa</taxon>
        <taxon>Ecdysozoa</taxon>
        <taxon>Arthropoda</taxon>
        <taxon>Hexapoda</taxon>
        <taxon>Insecta</taxon>
        <taxon>Pterygota</taxon>
        <taxon>Neoptera</taxon>
        <taxon>Paraneoptera</taxon>
        <taxon>Hemiptera</taxon>
        <taxon>Heteroptera</taxon>
        <taxon>Panheteroptera</taxon>
        <taxon>Cimicomorpha</taxon>
        <taxon>Cimicidae</taxon>
        <taxon>Cimex</taxon>
    </lineage>
</organism>
<dbReference type="PRINTS" id="PR00633">
    <property type="entry name" value="RCCNDNSATION"/>
</dbReference>
<dbReference type="PROSITE" id="PS50012">
    <property type="entry name" value="RCC1_3"/>
    <property type="match status" value="6"/>
</dbReference>
<reference evidence="3" key="1">
    <citation type="submission" date="2022-01" db="UniProtKB">
        <authorList>
            <consortium name="EnsemblMetazoa"/>
        </authorList>
    </citation>
    <scope>IDENTIFICATION</scope>
</reference>
<feature type="repeat" description="RCC1" evidence="2">
    <location>
        <begin position="1007"/>
        <end position="1062"/>
    </location>
</feature>
<dbReference type="EnsemblMetazoa" id="XM_014404007.2">
    <property type="protein sequence ID" value="XP_014259493.1"/>
    <property type="gene ID" value="LOC106672498"/>
</dbReference>
<dbReference type="InterPro" id="IPR000408">
    <property type="entry name" value="Reg_chr_condens"/>
</dbReference>
<dbReference type="PANTHER" id="PTHR22870:SF466">
    <property type="entry name" value="ANKYRIN REPEAT-CONTAINING PROTEIN"/>
    <property type="match status" value="1"/>
</dbReference>
<accession>A0A8I6S5S9</accession>
<dbReference type="PANTHER" id="PTHR22870">
    <property type="entry name" value="REGULATOR OF CHROMOSOME CONDENSATION"/>
    <property type="match status" value="1"/>
</dbReference>
<dbReference type="OrthoDB" id="16281at2759"/>
<dbReference type="RefSeq" id="XP_014259493.1">
    <property type="nucleotide sequence ID" value="XM_014404007.2"/>
</dbReference>
<feature type="repeat" description="RCC1" evidence="2">
    <location>
        <begin position="726"/>
        <end position="780"/>
    </location>
</feature>
<evidence type="ECO:0000256" key="1">
    <source>
        <dbReference type="ARBA" id="ARBA00022737"/>
    </source>
</evidence>
<protein>
    <submittedName>
        <fullName evidence="3">Uncharacterized protein</fullName>
    </submittedName>
</protein>
<dbReference type="GeneID" id="106672498"/>
<dbReference type="Gene3D" id="2.130.10.30">
    <property type="entry name" value="Regulator of chromosome condensation 1/beta-lactamase-inhibitor protein II"/>
    <property type="match status" value="2"/>
</dbReference>
<dbReference type="SUPFAM" id="SSF69322">
    <property type="entry name" value="Tricorn protease domain 2"/>
    <property type="match status" value="1"/>
</dbReference>
<feature type="repeat" description="RCC1" evidence="2">
    <location>
        <begin position="832"/>
        <end position="883"/>
    </location>
</feature>
<keyword evidence="4" id="KW-1185">Reference proteome</keyword>
<feature type="repeat" description="RCC1" evidence="2">
    <location>
        <begin position="780"/>
        <end position="831"/>
    </location>
</feature>
<evidence type="ECO:0000256" key="2">
    <source>
        <dbReference type="PROSITE-ProRule" id="PRU00235"/>
    </source>
</evidence>
<dbReference type="InterPro" id="IPR051210">
    <property type="entry name" value="Ub_ligase/GEF_domain"/>
</dbReference>
<dbReference type="SUPFAM" id="SSF50985">
    <property type="entry name" value="RCC1/BLIP-II"/>
    <property type="match status" value="2"/>
</dbReference>